<organism evidence="1 2">
    <name type="scientific">Ixodes persulcatus</name>
    <name type="common">Taiga tick</name>
    <dbReference type="NCBI Taxonomy" id="34615"/>
    <lineage>
        <taxon>Eukaryota</taxon>
        <taxon>Metazoa</taxon>
        <taxon>Ecdysozoa</taxon>
        <taxon>Arthropoda</taxon>
        <taxon>Chelicerata</taxon>
        <taxon>Arachnida</taxon>
        <taxon>Acari</taxon>
        <taxon>Parasitiformes</taxon>
        <taxon>Ixodida</taxon>
        <taxon>Ixodoidea</taxon>
        <taxon>Ixodidae</taxon>
        <taxon>Ixodinae</taxon>
        <taxon>Ixodes</taxon>
    </lineage>
</organism>
<sequence>MLLNHAERKRKNLRGVVKNQAEKELLQHLGDSEEEEEKEENQEVLRLKAKLDKRAGKIRRLKAENEGLRKLNQELQLALCTKVLEKVAEEDSLAKNEIVDDTIGLQNEDGMIHVGQGVYINPESWEEMQKAETDSMFCKITASSIWPVDILLERSVTGTVSNKAKAAGQEKAFAPLTPHKVKALSGSLCCLSCPNVRSRHGLLMLLQVCHHLHPM</sequence>
<keyword evidence="2" id="KW-1185">Reference proteome</keyword>
<accession>A0AC60PYG6</accession>
<proteinExistence type="predicted"/>
<dbReference type="Proteomes" id="UP000805193">
    <property type="component" value="Unassembled WGS sequence"/>
</dbReference>
<evidence type="ECO:0000313" key="1">
    <source>
        <dbReference type="EMBL" id="KAG0426351.1"/>
    </source>
</evidence>
<gene>
    <name evidence="1" type="ORF">HPB47_026541</name>
</gene>
<dbReference type="EMBL" id="JABSTQ010009726">
    <property type="protein sequence ID" value="KAG0426351.1"/>
    <property type="molecule type" value="Genomic_DNA"/>
</dbReference>
<evidence type="ECO:0000313" key="2">
    <source>
        <dbReference type="Proteomes" id="UP000805193"/>
    </source>
</evidence>
<reference evidence="1 2" key="1">
    <citation type="journal article" date="2020" name="Cell">
        <title>Large-Scale Comparative Analyses of Tick Genomes Elucidate Their Genetic Diversity and Vector Capacities.</title>
        <authorList>
            <consortium name="Tick Genome and Microbiome Consortium (TIGMIC)"/>
            <person name="Jia N."/>
            <person name="Wang J."/>
            <person name="Shi W."/>
            <person name="Du L."/>
            <person name="Sun Y."/>
            <person name="Zhan W."/>
            <person name="Jiang J.F."/>
            <person name="Wang Q."/>
            <person name="Zhang B."/>
            <person name="Ji P."/>
            <person name="Bell-Sakyi L."/>
            <person name="Cui X.M."/>
            <person name="Yuan T.T."/>
            <person name="Jiang B.G."/>
            <person name="Yang W.F."/>
            <person name="Lam T.T."/>
            <person name="Chang Q.C."/>
            <person name="Ding S.J."/>
            <person name="Wang X.J."/>
            <person name="Zhu J.G."/>
            <person name="Ruan X.D."/>
            <person name="Zhao L."/>
            <person name="Wei J.T."/>
            <person name="Ye R.Z."/>
            <person name="Que T.C."/>
            <person name="Du C.H."/>
            <person name="Zhou Y.H."/>
            <person name="Cheng J.X."/>
            <person name="Dai P.F."/>
            <person name="Guo W.B."/>
            <person name="Han X.H."/>
            <person name="Huang E.J."/>
            <person name="Li L.F."/>
            <person name="Wei W."/>
            <person name="Gao Y.C."/>
            <person name="Liu J.Z."/>
            <person name="Shao H.Z."/>
            <person name="Wang X."/>
            <person name="Wang C.C."/>
            <person name="Yang T.C."/>
            <person name="Huo Q.B."/>
            <person name="Li W."/>
            <person name="Chen H.Y."/>
            <person name="Chen S.E."/>
            <person name="Zhou L.G."/>
            <person name="Ni X.B."/>
            <person name="Tian J.H."/>
            <person name="Sheng Y."/>
            <person name="Liu T."/>
            <person name="Pan Y.S."/>
            <person name="Xia L.Y."/>
            <person name="Li J."/>
            <person name="Zhao F."/>
            <person name="Cao W.C."/>
        </authorList>
    </citation>
    <scope>NUCLEOTIDE SEQUENCE [LARGE SCALE GENOMIC DNA]</scope>
    <source>
        <strain evidence="1">Iper-2018</strain>
    </source>
</reference>
<comment type="caution">
    <text evidence="1">The sequence shown here is derived from an EMBL/GenBank/DDBJ whole genome shotgun (WGS) entry which is preliminary data.</text>
</comment>
<protein>
    <submittedName>
        <fullName evidence="1">Uncharacterized protein</fullName>
    </submittedName>
</protein>
<name>A0AC60PYG6_IXOPE</name>